<comment type="caution">
    <text evidence="1">The sequence shown here is derived from an EMBL/GenBank/DDBJ whole genome shotgun (WGS) entry which is preliminary data.</text>
</comment>
<dbReference type="EMBL" id="QGKV02000832">
    <property type="protein sequence ID" value="KAF3550716.1"/>
    <property type="molecule type" value="Genomic_DNA"/>
</dbReference>
<evidence type="ECO:0000313" key="1">
    <source>
        <dbReference type="EMBL" id="KAF3550716.1"/>
    </source>
</evidence>
<gene>
    <name evidence="1" type="ORF">DY000_02010523</name>
</gene>
<dbReference type="Proteomes" id="UP000266723">
    <property type="component" value="Unassembled WGS sequence"/>
</dbReference>
<organism evidence="1 2">
    <name type="scientific">Brassica cretica</name>
    <name type="common">Mustard</name>
    <dbReference type="NCBI Taxonomy" id="69181"/>
    <lineage>
        <taxon>Eukaryota</taxon>
        <taxon>Viridiplantae</taxon>
        <taxon>Streptophyta</taxon>
        <taxon>Embryophyta</taxon>
        <taxon>Tracheophyta</taxon>
        <taxon>Spermatophyta</taxon>
        <taxon>Magnoliopsida</taxon>
        <taxon>eudicotyledons</taxon>
        <taxon>Gunneridae</taxon>
        <taxon>Pentapetalae</taxon>
        <taxon>rosids</taxon>
        <taxon>malvids</taxon>
        <taxon>Brassicales</taxon>
        <taxon>Brassicaceae</taxon>
        <taxon>Brassiceae</taxon>
        <taxon>Brassica</taxon>
    </lineage>
</organism>
<name>A0ABQ7CES0_BRACR</name>
<proteinExistence type="predicted"/>
<keyword evidence="2" id="KW-1185">Reference proteome</keyword>
<reference evidence="1 2" key="1">
    <citation type="journal article" date="2020" name="BMC Genomics">
        <title>Intraspecific diversification of the crop wild relative Brassica cretica Lam. using demographic model selection.</title>
        <authorList>
            <person name="Kioukis A."/>
            <person name="Michalopoulou V.A."/>
            <person name="Briers L."/>
            <person name="Pirintsos S."/>
            <person name="Studholme D.J."/>
            <person name="Pavlidis P."/>
            <person name="Sarris P.F."/>
        </authorList>
    </citation>
    <scope>NUCLEOTIDE SEQUENCE [LARGE SCALE GENOMIC DNA]</scope>
    <source>
        <strain evidence="2">cv. PFS-1207/04</strain>
    </source>
</reference>
<accession>A0ABQ7CES0</accession>
<sequence>MVVRALSRAVSVRIRWWSPVKVLDDRLSDTQVYQLKKLISLTVVGGGFGGLDRSWLNPVKWLPLVKNGLSVKTSALLLVVRAPLAELSGVLSGNETLMVVRALSRAVSVRIRWWSPVKVLDDRILVESGEVVAFGEEWFVGKDGESQVSGVIPEERRLAVPAALSSRWGKRRVQSLHTCLLVLACSHTWWERGTDPSRVPPFFLSRR</sequence>
<evidence type="ECO:0000313" key="2">
    <source>
        <dbReference type="Proteomes" id="UP000266723"/>
    </source>
</evidence>
<protein>
    <submittedName>
        <fullName evidence="1">Uncharacterized protein</fullName>
    </submittedName>
</protein>